<feature type="transmembrane region" description="Helical" evidence="6">
    <location>
        <begin position="151"/>
        <end position="175"/>
    </location>
</feature>
<feature type="domain" description="Major facilitator superfamily (MFS) profile" evidence="7">
    <location>
        <begin position="27"/>
        <end position="470"/>
    </location>
</feature>
<reference evidence="8" key="1">
    <citation type="journal article" date="2020" name="Stud. Mycol.">
        <title>101 Dothideomycetes genomes: a test case for predicting lifestyles and emergence of pathogens.</title>
        <authorList>
            <person name="Haridas S."/>
            <person name="Albert R."/>
            <person name="Binder M."/>
            <person name="Bloem J."/>
            <person name="Labutti K."/>
            <person name="Salamov A."/>
            <person name="Andreopoulos B."/>
            <person name="Baker S."/>
            <person name="Barry K."/>
            <person name="Bills G."/>
            <person name="Bluhm B."/>
            <person name="Cannon C."/>
            <person name="Castanera R."/>
            <person name="Culley D."/>
            <person name="Daum C."/>
            <person name="Ezra D."/>
            <person name="Gonzalez J."/>
            <person name="Henrissat B."/>
            <person name="Kuo A."/>
            <person name="Liang C."/>
            <person name="Lipzen A."/>
            <person name="Lutzoni F."/>
            <person name="Magnuson J."/>
            <person name="Mondo S."/>
            <person name="Nolan M."/>
            <person name="Ohm R."/>
            <person name="Pangilinan J."/>
            <person name="Park H.-J."/>
            <person name="Ramirez L."/>
            <person name="Alfaro M."/>
            <person name="Sun H."/>
            <person name="Tritt A."/>
            <person name="Yoshinaga Y."/>
            <person name="Zwiers L.-H."/>
            <person name="Turgeon B."/>
            <person name="Goodwin S."/>
            <person name="Spatafora J."/>
            <person name="Crous P."/>
            <person name="Grigoriev I."/>
        </authorList>
    </citation>
    <scope>NUCLEOTIDE SEQUENCE</scope>
    <source>
        <strain evidence="8">CBS 122681</strain>
    </source>
</reference>
<dbReference type="InterPro" id="IPR011701">
    <property type="entry name" value="MFS"/>
</dbReference>
<comment type="subcellular location">
    <subcellularLocation>
        <location evidence="1">Membrane</location>
        <topology evidence="1">Multi-pass membrane protein</topology>
    </subcellularLocation>
</comment>
<proteinExistence type="predicted"/>
<feature type="transmembrane region" description="Helical" evidence="6">
    <location>
        <begin position="265"/>
        <end position="288"/>
    </location>
</feature>
<feature type="transmembrane region" description="Helical" evidence="6">
    <location>
        <begin position="181"/>
        <end position="201"/>
    </location>
</feature>
<evidence type="ECO:0000256" key="4">
    <source>
        <dbReference type="ARBA" id="ARBA00022989"/>
    </source>
</evidence>
<feature type="transmembrane region" description="Helical" evidence="6">
    <location>
        <begin position="448"/>
        <end position="468"/>
    </location>
</feature>
<evidence type="ECO:0000313" key="9">
    <source>
        <dbReference type="Proteomes" id="UP000799324"/>
    </source>
</evidence>
<organism evidence="8 9">
    <name type="scientific">Lophiostoma macrostomum CBS 122681</name>
    <dbReference type="NCBI Taxonomy" id="1314788"/>
    <lineage>
        <taxon>Eukaryota</taxon>
        <taxon>Fungi</taxon>
        <taxon>Dikarya</taxon>
        <taxon>Ascomycota</taxon>
        <taxon>Pezizomycotina</taxon>
        <taxon>Dothideomycetes</taxon>
        <taxon>Pleosporomycetidae</taxon>
        <taxon>Pleosporales</taxon>
        <taxon>Lophiostomataceae</taxon>
        <taxon>Lophiostoma</taxon>
    </lineage>
</organism>
<dbReference type="SUPFAM" id="SSF103473">
    <property type="entry name" value="MFS general substrate transporter"/>
    <property type="match status" value="1"/>
</dbReference>
<feature type="transmembrane region" description="Helical" evidence="6">
    <location>
        <begin position="92"/>
        <end position="110"/>
    </location>
</feature>
<feature type="transmembrane region" description="Helical" evidence="6">
    <location>
        <begin position="122"/>
        <end position="139"/>
    </location>
</feature>
<keyword evidence="2" id="KW-0813">Transport</keyword>
<evidence type="ECO:0000256" key="6">
    <source>
        <dbReference type="SAM" id="Phobius"/>
    </source>
</evidence>
<dbReference type="OrthoDB" id="2441642at2759"/>
<feature type="transmembrane region" description="Helical" evidence="6">
    <location>
        <begin position="380"/>
        <end position="401"/>
    </location>
</feature>
<dbReference type="PANTHER" id="PTHR23502">
    <property type="entry name" value="MAJOR FACILITATOR SUPERFAMILY"/>
    <property type="match status" value="1"/>
</dbReference>
<evidence type="ECO:0000259" key="7">
    <source>
        <dbReference type="PROSITE" id="PS50850"/>
    </source>
</evidence>
<keyword evidence="4 6" id="KW-1133">Transmembrane helix</keyword>
<evidence type="ECO:0000313" key="8">
    <source>
        <dbReference type="EMBL" id="KAF2661793.1"/>
    </source>
</evidence>
<dbReference type="Pfam" id="PF07690">
    <property type="entry name" value="MFS_1"/>
    <property type="match status" value="1"/>
</dbReference>
<dbReference type="PANTHER" id="PTHR23502:SF51">
    <property type="entry name" value="QUINIDINE RESISTANCE PROTEIN 1-RELATED"/>
    <property type="match status" value="1"/>
</dbReference>
<dbReference type="PROSITE" id="PS50850">
    <property type="entry name" value="MFS"/>
    <property type="match status" value="1"/>
</dbReference>
<keyword evidence="9" id="KW-1185">Reference proteome</keyword>
<feature type="transmembrane region" description="Helical" evidence="6">
    <location>
        <begin position="422"/>
        <end position="442"/>
    </location>
</feature>
<gene>
    <name evidence="8" type="ORF">K491DRAFT_647072</name>
</gene>
<dbReference type="Gene3D" id="1.20.1250.20">
    <property type="entry name" value="MFS general substrate transporter like domains"/>
    <property type="match status" value="1"/>
</dbReference>
<feature type="transmembrane region" description="Helical" evidence="6">
    <location>
        <begin position="25"/>
        <end position="47"/>
    </location>
</feature>
<dbReference type="Gene3D" id="1.20.1720.10">
    <property type="entry name" value="Multidrug resistance protein D"/>
    <property type="match status" value="1"/>
</dbReference>
<dbReference type="InterPro" id="IPR036259">
    <property type="entry name" value="MFS_trans_sf"/>
</dbReference>
<dbReference type="EMBL" id="MU004292">
    <property type="protein sequence ID" value="KAF2661793.1"/>
    <property type="molecule type" value="Genomic_DNA"/>
</dbReference>
<protein>
    <submittedName>
        <fullName evidence="8">MFS general substrate transporter</fullName>
    </submittedName>
</protein>
<feature type="transmembrane region" description="Helical" evidence="6">
    <location>
        <begin position="355"/>
        <end position="374"/>
    </location>
</feature>
<feature type="transmembrane region" description="Helical" evidence="6">
    <location>
        <begin position="67"/>
        <end position="85"/>
    </location>
</feature>
<evidence type="ECO:0000256" key="3">
    <source>
        <dbReference type="ARBA" id="ARBA00022692"/>
    </source>
</evidence>
<evidence type="ECO:0000256" key="2">
    <source>
        <dbReference type="ARBA" id="ARBA00022448"/>
    </source>
</evidence>
<dbReference type="GO" id="GO:0005886">
    <property type="term" value="C:plasma membrane"/>
    <property type="evidence" value="ECO:0007669"/>
    <property type="project" value="TreeGrafter"/>
</dbReference>
<feature type="transmembrane region" description="Helical" evidence="6">
    <location>
        <begin position="300"/>
        <end position="320"/>
    </location>
</feature>
<accession>A0A6A6TS69</accession>
<dbReference type="InterPro" id="IPR020846">
    <property type="entry name" value="MFS_dom"/>
</dbReference>
<dbReference type="FunFam" id="1.20.1250.20:FF:000172">
    <property type="entry name" value="MFS multidrug resistance transporter"/>
    <property type="match status" value="1"/>
</dbReference>
<keyword evidence="5 6" id="KW-0472">Membrane</keyword>
<dbReference type="Proteomes" id="UP000799324">
    <property type="component" value="Unassembled WGS sequence"/>
</dbReference>
<name>A0A6A6TS69_9PLEO</name>
<dbReference type="GO" id="GO:0022857">
    <property type="term" value="F:transmembrane transporter activity"/>
    <property type="evidence" value="ECO:0007669"/>
    <property type="project" value="InterPro"/>
</dbReference>
<keyword evidence="3 6" id="KW-0812">Transmembrane</keyword>
<sequence length="482" mass="52803">MVVSLEEDSLTPRERYSVFTTTQRWCIVGIVAYAAWFSTLSSFIYFPALKSISQALSVSVDKVNLTITSYLAVATIAPTLTGDAADTLGRRPIYLITLSVYLVSNVAIALTNSYPALVGLRVLQALAISGTFSTAYGVVTDIASPAERGSYVSAVSFAGTVAPSLGPILGGFLTYAGNWHWIFWFLSIASAVCLFLIAVFLPETSRNVVGNGSRKPPRYLRPLVPALTEQWEEWEEKGIPLIKTSRRPNPLRSLKILVRRDNATVIMACGLLYVVFTCINASLSVLFIDMYGLNQWQAGLSYLPLGLGGTISTFFSGWLIDRAYRKARVTQGLTVDRGRGDDLEKFDIEKARLSVIWIPSAATIVTIVVMGWALNYKQHIAFPLSLLFITGLCMTLGFSIYNTLLVDKNQQNPSAAQASSNIVRCGLAAVAVSFLDDMLVAWGVGWTFTFMGGLCVCATGLFVIDYYYGALWRQNRAKNSHD</sequence>
<evidence type="ECO:0000256" key="1">
    <source>
        <dbReference type="ARBA" id="ARBA00004141"/>
    </source>
</evidence>
<evidence type="ECO:0000256" key="5">
    <source>
        <dbReference type="ARBA" id="ARBA00023136"/>
    </source>
</evidence>
<dbReference type="AlphaFoldDB" id="A0A6A6TS69"/>